<dbReference type="Gramene" id="A09p69850.2_BraZ1">
    <property type="protein sequence ID" value="A09p69850.2_BraZ1.CDS.1"/>
    <property type="gene ID" value="A09g69850.2_BraZ1"/>
</dbReference>
<dbReference type="EMBL" id="LS974625">
    <property type="protein sequence ID" value="CAG7866518.1"/>
    <property type="molecule type" value="Genomic_DNA"/>
</dbReference>
<gene>
    <name evidence="1" type="ORF">BRAPAZ1V2_A09P69850.2</name>
</gene>
<name>A0A8D9G2B9_BRACM</name>
<evidence type="ECO:0000313" key="1">
    <source>
        <dbReference type="EMBL" id="CAG7866518.1"/>
    </source>
</evidence>
<protein>
    <submittedName>
        <fullName evidence="1">Uncharacterized protein</fullName>
    </submittedName>
</protein>
<reference evidence="1 2" key="1">
    <citation type="submission" date="2021-07" db="EMBL/GenBank/DDBJ databases">
        <authorList>
            <consortium name="Genoscope - CEA"/>
            <person name="William W."/>
        </authorList>
    </citation>
    <scope>NUCLEOTIDE SEQUENCE [LARGE SCALE GENOMIC DNA]</scope>
</reference>
<proteinExistence type="predicted"/>
<accession>A0A8D9G2B9</accession>
<dbReference type="AlphaFoldDB" id="A0A8D9G2B9"/>
<organism evidence="1 2">
    <name type="scientific">Brassica campestris</name>
    <name type="common">Field mustard</name>
    <dbReference type="NCBI Taxonomy" id="3711"/>
    <lineage>
        <taxon>Eukaryota</taxon>
        <taxon>Viridiplantae</taxon>
        <taxon>Streptophyta</taxon>
        <taxon>Embryophyta</taxon>
        <taxon>Tracheophyta</taxon>
        <taxon>Spermatophyta</taxon>
        <taxon>Magnoliopsida</taxon>
        <taxon>eudicotyledons</taxon>
        <taxon>Gunneridae</taxon>
        <taxon>Pentapetalae</taxon>
        <taxon>rosids</taxon>
        <taxon>malvids</taxon>
        <taxon>Brassicales</taxon>
        <taxon>Brassicaceae</taxon>
        <taxon>Brassiceae</taxon>
        <taxon>Brassica</taxon>
    </lineage>
</organism>
<sequence length="95" mass="10687">MDVQASLFIKISKLHHFNPLMDTEQDHLTHARKTQSRAQLSVVSDDLLQRERESFISFQTSRNNMHAKTAPINAAASCCSNNQGARNQRLSMFGG</sequence>
<dbReference type="Proteomes" id="UP000694005">
    <property type="component" value="Chromosome A09"/>
</dbReference>
<evidence type="ECO:0000313" key="2">
    <source>
        <dbReference type="Proteomes" id="UP000694005"/>
    </source>
</evidence>